<comment type="subcellular location">
    <subcellularLocation>
        <location evidence="1">Membrane</location>
        <topology evidence="1">Multi-pass membrane protein</topology>
    </subcellularLocation>
</comment>
<keyword evidence="2" id="KW-1133">Transmembrane helix</keyword>
<evidence type="ECO:0000313" key="5">
    <source>
        <dbReference type="Proteomes" id="UP001429100"/>
    </source>
</evidence>
<gene>
    <name evidence="3" type="ORF">CHUDEA1_1050</name>
    <name evidence="4" type="ORF">GY17_00001109</name>
</gene>
<protein>
    <submittedName>
        <fullName evidence="4">TB2/DP1/HVA22-related protein</fullName>
    </submittedName>
</protein>
<dbReference type="PANTHER" id="PTHR12300">
    <property type="entry name" value="HVA22-LIKE PROTEINS"/>
    <property type="match status" value="1"/>
</dbReference>
<dbReference type="EMBL" id="LN877947">
    <property type="protein sequence ID" value="CUV04048.1"/>
    <property type="molecule type" value="Genomic_DNA"/>
</dbReference>
<reference evidence="4 5" key="1">
    <citation type="submission" date="2014-11" db="EMBL/GenBank/DDBJ databases">
        <title>Comparative genomic analysis of Cryptosporidium hominis reveals occurrence of genetic recombination in virulent subtypes.</title>
        <authorList>
            <person name="Guo Y."/>
            <person name="Tang K."/>
            <person name="Frace M."/>
            <person name="Li N."/>
            <person name="Roellig D.M."/>
            <person name="Sammons S."/>
            <person name="Knipe K."/>
            <person name="Rowe L."/>
            <person name="Feng Y."/>
            <person name="Xiao L."/>
        </authorList>
    </citation>
    <scope>NUCLEOTIDE SEQUENCE [LARGE SCALE GENOMIC DNA]</scope>
    <source>
        <strain evidence="4">30976</strain>
    </source>
</reference>
<keyword evidence="2" id="KW-0812">Transmembrane</keyword>
<accession>A0A0S4TA45</accession>
<dbReference type="Proteomes" id="UP000199752">
    <property type="component" value="Chromosome 1"/>
</dbReference>
<sequence>MTFSIIPFPKIISFMLQYLYPLVGTANVTFGFGKKDIPVFELTNLLFYWIICGVIFMIESIVGIVTKIPFYYDLKIMVLLWLILPVFSGSGYIYYMYIHELINNGLESHFSKVSHKLKAFKSSLLELSNSPKARKSYKNRKFFRR</sequence>
<evidence type="ECO:0000313" key="4">
    <source>
        <dbReference type="EMBL" id="PPS97220.1"/>
    </source>
</evidence>
<dbReference type="InterPro" id="IPR004345">
    <property type="entry name" value="TB2_DP1_HVA22"/>
</dbReference>
<dbReference type="VEuPathDB" id="CryptoDB:CHUDEA1_1050"/>
<evidence type="ECO:0000256" key="2">
    <source>
        <dbReference type="SAM" id="Phobius"/>
    </source>
</evidence>
<name>A0A0S4TA45_CRYHO</name>
<proteinExistence type="inferred from homology"/>
<dbReference type="Proteomes" id="UP001429100">
    <property type="component" value="Unassembled WGS sequence"/>
</dbReference>
<keyword evidence="5" id="KW-1185">Reference proteome</keyword>
<feature type="transmembrane region" description="Helical" evidence="2">
    <location>
        <begin position="12"/>
        <end position="33"/>
    </location>
</feature>
<feature type="transmembrane region" description="Helical" evidence="2">
    <location>
        <begin position="78"/>
        <end position="98"/>
    </location>
</feature>
<reference evidence="3" key="2">
    <citation type="submission" date="2015-08" db="EMBL/GenBank/DDBJ databases">
        <authorList>
            <person name="Babu N.S."/>
            <person name="Beckwith C.J."/>
            <person name="Beseler K.G."/>
            <person name="Brison A."/>
            <person name="Carone J.V."/>
            <person name="Caskin T.P."/>
            <person name="Diamond M."/>
            <person name="Durham M.E."/>
            <person name="Foxe J.M."/>
            <person name="Go M."/>
            <person name="Henderson B.A."/>
            <person name="Jones I.B."/>
            <person name="McGettigan J.A."/>
            <person name="Micheletti S.J."/>
            <person name="Nasrallah M.E."/>
            <person name="Ortiz D."/>
            <person name="Piller C.R."/>
            <person name="Privatt S.R."/>
            <person name="Schneider S.L."/>
            <person name="Sharp S."/>
            <person name="Smith T.C."/>
            <person name="Stanton J.D."/>
            <person name="Ullery H.E."/>
            <person name="Wilson R.J."/>
            <person name="Serrano M.G."/>
            <person name="Buck G."/>
            <person name="Lee V."/>
            <person name="Wang Y."/>
            <person name="Carvalho R."/>
            <person name="Voegtly L."/>
            <person name="Shi R."/>
            <person name="Duckworth R."/>
            <person name="Johnson A."/>
            <person name="Loviza R."/>
            <person name="Walstead R."/>
            <person name="Shah Z."/>
            <person name="Kiflezghi M."/>
            <person name="Wade K."/>
            <person name="Ball S.L."/>
            <person name="Bradley K.W."/>
            <person name="Asai D.J."/>
            <person name="Bowman C.A."/>
            <person name="Russell D.A."/>
            <person name="Pope W.H."/>
            <person name="Jacobs-Sera D."/>
            <person name="Hendrix R.W."/>
            <person name="Hatfull G.F."/>
        </authorList>
    </citation>
    <scope>NUCLEOTIDE SEQUENCE [LARGE SCALE GENOMIC DNA]</scope>
</reference>
<evidence type="ECO:0000256" key="1">
    <source>
        <dbReference type="RuleBase" id="RU362006"/>
    </source>
</evidence>
<feature type="transmembrane region" description="Helical" evidence="2">
    <location>
        <begin position="45"/>
        <end position="66"/>
    </location>
</feature>
<dbReference type="GO" id="GO:0016020">
    <property type="term" value="C:membrane"/>
    <property type="evidence" value="ECO:0007669"/>
    <property type="project" value="UniProtKB-SubCell"/>
</dbReference>
<keyword evidence="2" id="KW-0472">Membrane</keyword>
<evidence type="ECO:0000313" key="3">
    <source>
        <dbReference type="EMBL" id="CUV04048.1"/>
    </source>
</evidence>
<dbReference type="Pfam" id="PF03134">
    <property type="entry name" value="TB2_DP1_HVA22"/>
    <property type="match status" value="1"/>
</dbReference>
<dbReference type="EMBL" id="JTAI01000044">
    <property type="protein sequence ID" value="PPS97220.1"/>
    <property type="molecule type" value="Genomic_DNA"/>
</dbReference>
<comment type="similarity">
    <text evidence="1">Belongs to the DP1 family.</text>
</comment>
<dbReference type="OrthoDB" id="10009287at2759"/>
<organism evidence="3">
    <name type="scientific">Cryptosporidium hominis</name>
    <dbReference type="NCBI Taxonomy" id="237895"/>
    <lineage>
        <taxon>Eukaryota</taxon>
        <taxon>Sar</taxon>
        <taxon>Alveolata</taxon>
        <taxon>Apicomplexa</taxon>
        <taxon>Conoidasida</taxon>
        <taxon>Coccidia</taxon>
        <taxon>Eucoccidiorida</taxon>
        <taxon>Eimeriorina</taxon>
        <taxon>Cryptosporidiidae</taxon>
        <taxon>Cryptosporidium</taxon>
    </lineage>
</organism>
<reference evidence="4 5" key="3">
    <citation type="submission" date="2017-10" db="EMBL/GenBank/DDBJ databases">
        <title>Consistent, comparative and evidence-based genome annotation and re-annotation for the closely-related species, Cryptosporidium parvum, C. hominis and C. tyzzeri.</title>
        <authorList>
            <person name="Baptista R.P."/>
            <person name="Li Y."/>
            <person name="Sateriale A."/>
            <person name="Striepen B."/>
            <person name="Kissinger J.C."/>
        </authorList>
    </citation>
    <scope>NUCLEOTIDE SEQUENCE [LARGE SCALE GENOMIC DNA]</scope>
    <source>
        <strain evidence="4">30976</strain>
    </source>
</reference>
<dbReference type="AlphaFoldDB" id="A0A0S4TA45"/>
<dbReference type="VEuPathDB" id="CryptoDB:GY17_00001109"/>
<dbReference type="VEuPathDB" id="CryptoDB:ChTU502y2012_411g0295"/>